<organism evidence="2 3">
    <name type="scientific">Morganella morganii</name>
    <name type="common">Proteus morganii</name>
    <dbReference type="NCBI Taxonomy" id="582"/>
    <lineage>
        <taxon>Bacteria</taxon>
        <taxon>Pseudomonadati</taxon>
        <taxon>Pseudomonadota</taxon>
        <taxon>Gammaproteobacteria</taxon>
        <taxon>Enterobacterales</taxon>
        <taxon>Morganellaceae</taxon>
        <taxon>Morganella</taxon>
    </lineage>
</organism>
<feature type="signal peptide" evidence="1">
    <location>
        <begin position="1"/>
        <end position="22"/>
    </location>
</feature>
<comment type="caution">
    <text evidence="2">The sequence shown here is derived from an EMBL/GenBank/DDBJ whole genome shotgun (WGS) entry which is preliminary data.</text>
</comment>
<dbReference type="InterPro" id="IPR009468">
    <property type="entry name" value="DUF1090"/>
</dbReference>
<dbReference type="Pfam" id="PF06476">
    <property type="entry name" value="DUF1090"/>
    <property type="match status" value="1"/>
</dbReference>
<dbReference type="PATRIC" id="fig|582.24.peg.4027"/>
<feature type="chain" id="PRO_5005430717" description="DUF1090 domain-containing protein" evidence="1">
    <location>
        <begin position="23"/>
        <end position="129"/>
    </location>
</feature>
<evidence type="ECO:0000256" key="1">
    <source>
        <dbReference type="SAM" id="SignalP"/>
    </source>
</evidence>
<sequence>MTRFTTTVLALATLLVSTSALSAQNGCDIKKSKIQEQLSYAKAHGNTHRVQGLERALQNVNTYCTPNSLRDDARDEVSDRTKEVAERKADLQKAIDKGDISKIAKRERKLAEAEAELKEAQAELDALPQ</sequence>
<reference evidence="2 3" key="1">
    <citation type="submission" date="2015-02" db="EMBL/GenBank/DDBJ databases">
        <title>Whole genome shotgun sequencing of cultured foodborne pathogen.</title>
        <authorList>
            <person name="Timme R."/>
            <person name="Allard M.W."/>
            <person name="Strain E."/>
            <person name="Evans P.S."/>
            <person name="Brown E."/>
        </authorList>
    </citation>
    <scope>NUCLEOTIDE SEQUENCE [LARGE SCALE GENOMIC DNA]</scope>
    <source>
        <strain evidence="2 3">GCSL-TSO-24</strain>
    </source>
</reference>
<evidence type="ECO:0000313" key="3">
    <source>
        <dbReference type="Proteomes" id="UP000032582"/>
    </source>
</evidence>
<evidence type="ECO:0000313" key="2">
    <source>
        <dbReference type="EMBL" id="KJF77419.1"/>
    </source>
</evidence>
<keyword evidence="1" id="KW-0732">Signal</keyword>
<dbReference type="EMBL" id="JZSH01000147">
    <property type="protein sequence ID" value="KJF77419.1"/>
    <property type="molecule type" value="Genomic_DNA"/>
</dbReference>
<name>A0A0D8L6P0_MORMO</name>
<dbReference type="AlphaFoldDB" id="A0A0D8L6P0"/>
<gene>
    <name evidence="2" type="ORF">UA45_12790</name>
</gene>
<protein>
    <recommendedName>
        <fullName evidence="4">DUF1090 domain-containing protein</fullName>
    </recommendedName>
</protein>
<proteinExistence type="predicted"/>
<dbReference type="Proteomes" id="UP000032582">
    <property type="component" value="Unassembled WGS sequence"/>
</dbReference>
<evidence type="ECO:0008006" key="4">
    <source>
        <dbReference type="Google" id="ProtNLM"/>
    </source>
</evidence>
<accession>A0A0D8L6P0</accession>